<comment type="catalytic activity">
    <reaction evidence="6 9">
        <text>lipid IVA (E. coli) + CMP-3-deoxy-beta-D-manno-octulosonate = alpha-Kdo-(2-&gt;6)-lipid IVA (E. coli) + CMP + H(+)</text>
        <dbReference type="Rhea" id="RHEA:28066"/>
        <dbReference type="ChEBI" id="CHEBI:15378"/>
        <dbReference type="ChEBI" id="CHEBI:58603"/>
        <dbReference type="ChEBI" id="CHEBI:60364"/>
        <dbReference type="ChEBI" id="CHEBI:60377"/>
        <dbReference type="ChEBI" id="CHEBI:85987"/>
        <dbReference type="EC" id="2.4.99.12"/>
    </reaction>
</comment>
<keyword evidence="12" id="KW-1185">Reference proteome</keyword>
<dbReference type="UniPathway" id="UPA00958"/>
<dbReference type="EC" id="2.4.99.12" evidence="2 9"/>
<dbReference type="NCBIfam" id="NF004389">
    <property type="entry name" value="PRK05749.1-5"/>
    <property type="match status" value="1"/>
</dbReference>
<dbReference type="GO" id="GO:0043842">
    <property type="term" value="F:Kdo transferase activity"/>
    <property type="evidence" value="ECO:0007669"/>
    <property type="project" value="UniProtKB-EC"/>
</dbReference>
<dbReference type="Gene3D" id="3.40.50.2000">
    <property type="entry name" value="Glycogen Phosphorylase B"/>
    <property type="match status" value="1"/>
</dbReference>
<dbReference type="CAZy" id="GT30">
    <property type="family name" value="Glycosyltransferase Family 30"/>
</dbReference>
<comment type="subcellular location">
    <subcellularLocation>
        <location evidence="9">Cell membrane</location>
    </subcellularLocation>
</comment>
<evidence type="ECO:0000256" key="8">
    <source>
        <dbReference type="PIRSR" id="PIRSR639901-2"/>
    </source>
</evidence>
<dbReference type="RefSeq" id="WP_013459357.1">
    <property type="nucleotide sequence ID" value="NC_014762.1"/>
</dbReference>
<dbReference type="InterPro" id="IPR039901">
    <property type="entry name" value="Kdotransferase"/>
</dbReference>
<evidence type="ECO:0000256" key="4">
    <source>
        <dbReference type="ARBA" id="ARBA00022679"/>
    </source>
</evidence>
<dbReference type="AlphaFoldDB" id="E4TZZ5"/>
<comment type="function">
    <text evidence="9">Involved in lipopolysaccharide (LPS) biosynthesis. Catalyzes the transfer of 3-deoxy-D-manno-octulosonate (Kdo) residue(s) from CMP-Kdo to lipid IV(A), the tetraacyldisaccharide-1,4'-bisphosphate precursor of lipid A.</text>
</comment>
<protein>
    <recommendedName>
        <fullName evidence="3 9">3-deoxy-D-manno-octulosonic acid transferase</fullName>
        <shortName evidence="9">Kdo transferase</shortName>
        <ecNumber evidence="2 9">2.4.99.12</ecNumber>
    </recommendedName>
    <alternativeName>
        <fullName evidence="5 9">Lipid IV(A) 3-deoxy-D-manno-octulosonic acid transferase</fullName>
    </alternativeName>
</protein>
<keyword evidence="9" id="KW-1003">Cell membrane</keyword>
<evidence type="ECO:0000259" key="10">
    <source>
        <dbReference type="Pfam" id="PF04413"/>
    </source>
</evidence>
<evidence type="ECO:0000256" key="5">
    <source>
        <dbReference type="ARBA" id="ARBA00031445"/>
    </source>
</evidence>
<evidence type="ECO:0000256" key="6">
    <source>
        <dbReference type="ARBA" id="ARBA00049183"/>
    </source>
</evidence>
<feature type="domain" description="3-deoxy-D-manno-octulosonic-acid transferase N-terminal" evidence="10">
    <location>
        <begin position="40"/>
        <end position="201"/>
    </location>
</feature>
<evidence type="ECO:0000256" key="1">
    <source>
        <dbReference type="ARBA" id="ARBA00004713"/>
    </source>
</evidence>
<dbReference type="GO" id="GO:0005886">
    <property type="term" value="C:plasma membrane"/>
    <property type="evidence" value="ECO:0007669"/>
    <property type="project" value="UniProtKB-SubCell"/>
</dbReference>
<keyword evidence="4 9" id="KW-0808">Transferase</keyword>
<dbReference type="Proteomes" id="UP000008721">
    <property type="component" value="Chromosome"/>
</dbReference>
<dbReference type="eggNOG" id="COG1519">
    <property type="taxonomic scope" value="Bacteria"/>
</dbReference>
<keyword evidence="9" id="KW-0812">Transmembrane</keyword>
<dbReference type="GO" id="GO:0009244">
    <property type="term" value="P:lipopolysaccharide core region biosynthetic process"/>
    <property type="evidence" value="ECO:0007669"/>
    <property type="project" value="UniProtKB-UniRule"/>
</dbReference>
<evidence type="ECO:0000313" key="12">
    <source>
        <dbReference type="Proteomes" id="UP000008721"/>
    </source>
</evidence>
<keyword evidence="9" id="KW-0472">Membrane</keyword>
<organism evidence="11 12">
    <name type="scientific">Sulfuricurvum kujiense (strain ATCC BAA-921 / DSM 16994 / JCM 11577 / YK-1)</name>
    <dbReference type="NCBI Taxonomy" id="709032"/>
    <lineage>
        <taxon>Bacteria</taxon>
        <taxon>Pseudomonadati</taxon>
        <taxon>Campylobacterota</taxon>
        <taxon>Epsilonproteobacteria</taxon>
        <taxon>Campylobacterales</taxon>
        <taxon>Sulfurimonadaceae</taxon>
        <taxon>Sulfuricurvum</taxon>
    </lineage>
</organism>
<feature type="site" description="Transition state stabilizer" evidence="8">
    <location>
        <position position="123"/>
    </location>
</feature>
<comment type="similarity">
    <text evidence="9">Belongs to the glycosyltransferase group 1 family.</text>
</comment>
<dbReference type="OrthoDB" id="9789797at2"/>
<feature type="site" description="Transition state stabilizer" evidence="8">
    <location>
        <position position="199"/>
    </location>
</feature>
<feature type="transmembrane region" description="Helical" evidence="9">
    <location>
        <begin position="6"/>
        <end position="28"/>
    </location>
</feature>
<evidence type="ECO:0000256" key="2">
    <source>
        <dbReference type="ARBA" id="ARBA00012621"/>
    </source>
</evidence>
<dbReference type="Pfam" id="PF04413">
    <property type="entry name" value="Glycos_transf_N"/>
    <property type="match status" value="1"/>
</dbReference>
<dbReference type="InterPro" id="IPR038107">
    <property type="entry name" value="Glycos_transf_N_sf"/>
</dbReference>
<dbReference type="Gene3D" id="3.40.50.11720">
    <property type="entry name" value="3-Deoxy-D-manno-octulosonic-acid transferase, N-terminal domain"/>
    <property type="match status" value="1"/>
</dbReference>
<keyword evidence="9" id="KW-1133">Transmembrane helix</keyword>
<evidence type="ECO:0000256" key="3">
    <source>
        <dbReference type="ARBA" id="ARBA00019077"/>
    </source>
</evidence>
<dbReference type="HOGENOM" id="CLU_036146_2_0_7"/>
<dbReference type="GO" id="GO:0009245">
    <property type="term" value="P:lipid A biosynthetic process"/>
    <property type="evidence" value="ECO:0007669"/>
    <property type="project" value="TreeGrafter"/>
</dbReference>
<evidence type="ECO:0000256" key="9">
    <source>
        <dbReference type="RuleBase" id="RU365103"/>
    </source>
</evidence>
<evidence type="ECO:0000313" key="11">
    <source>
        <dbReference type="EMBL" id="ADR33160.1"/>
    </source>
</evidence>
<accession>E4TZZ5</accession>
<dbReference type="PANTHER" id="PTHR42755:SF1">
    <property type="entry name" value="3-DEOXY-D-MANNO-OCTULOSONIC ACID TRANSFERASE, MITOCHONDRIAL-RELATED"/>
    <property type="match status" value="1"/>
</dbReference>
<evidence type="ECO:0000256" key="7">
    <source>
        <dbReference type="PIRSR" id="PIRSR639901-1"/>
    </source>
</evidence>
<dbReference type="STRING" id="709032.Sulku_0493"/>
<sequence>MRNVVFDLIYTLVAAFFYVAALPLLILFSFKKKYRDSIPARFFGIKNPPFQPHDIWFHVCSFGEAKAIAPVLEKLKDKKIAISVITHTGYEAASKYAAQVRYLPYELWLWFWIERPKTVVVLEAEFWYLLFRLASRRGARVIALNARISDRSFSKYYRMRWFYRILLSQCDRVFCQSSEDMVRFIALGARNVEVVGNIKLAQKIESNKHYPKPNGLLIVAASTHEGEEEGIIRGFMAYREHNPSAKLLVVPRHPERFAKVGELIAKTAPKMTLSRWSESQMITEDITLIDTMGDLNNLYAISDVVVLGGAYAPIGGHNPLEPATFGCRIISGMEIFHQRELFKYVSHVQFTSVEGIAEALKNAETMPPSQINGSVDLKKVLNYLTEK</sequence>
<gene>
    <name evidence="11" type="ordered locus">Sulku_0493</name>
</gene>
<proteinExistence type="inferred from homology"/>
<dbReference type="EMBL" id="CP002355">
    <property type="protein sequence ID" value="ADR33160.1"/>
    <property type="molecule type" value="Genomic_DNA"/>
</dbReference>
<reference evidence="11 12" key="1">
    <citation type="journal article" date="2012" name="Stand. Genomic Sci.">
        <title>Complete genome sequence of the sulfur compounds oxidizing chemolithoautotroph Sulfuricurvum kujiense type strain (YK-1(T)).</title>
        <authorList>
            <person name="Han C."/>
            <person name="Kotsyurbenko O."/>
            <person name="Chertkov O."/>
            <person name="Held B."/>
            <person name="Lapidus A."/>
            <person name="Nolan M."/>
            <person name="Lucas S."/>
            <person name="Hammon N."/>
            <person name="Deshpande S."/>
            <person name="Cheng J.F."/>
            <person name="Tapia R."/>
            <person name="Goodwin L.A."/>
            <person name="Pitluck S."/>
            <person name="Liolios K."/>
            <person name="Pagani I."/>
            <person name="Ivanova N."/>
            <person name="Mavromatis K."/>
            <person name="Mikhailova N."/>
            <person name="Pati A."/>
            <person name="Chen A."/>
            <person name="Palaniappan K."/>
            <person name="Land M."/>
            <person name="Hauser L."/>
            <person name="Chang Y.J."/>
            <person name="Jeffries C.D."/>
            <person name="Brambilla E.M."/>
            <person name="Rohde M."/>
            <person name="Spring S."/>
            <person name="Sikorski J."/>
            <person name="Goker M."/>
            <person name="Woyke T."/>
            <person name="Bristow J."/>
            <person name="Eisen J.A."/>
            <person name="Markowitz V."/>
            <person name="Hugenholtz P."/>
            <person name="Kyrpides N.C."/>
            <person name="Klenk H.P."/>
            <person name="Detter J.C."/>
        </authorList>
    </citation>
    <scope>NUCLEOTIDE SEQUENCE [LARGE SCALE GENOMIC DNA]</scope>
    <source>
        <strain evidence="12">ATCC BAA-921 / DSM 16994 / JCM 11577 / YK-1</strain>
    </source>
</reference>
<feature type="active site" description="Proton acceptor" evidence="7">
    <location>
        <position position="64"/>
    </location>
</feature>
<keyword evidence="9" id="KW-0448">Lipopolysaccharide biosynthesis</keyword>
<dbReference type="KEGG" id="sku:Sulku_0493"/>
<dbReference type="InterPro" id="IPR007507">
    <property type="entry name" value="Glycos_transf_N"/>
</dbReference>
<name>E4TZZ5_SULKY</name>
<comment type="pathway">
    <text evidence="1 9">Bacterial outer membrane biogenesis; LPS core biosynthesis.</text>
</comment>
<dbReference type="PANTHER" id="PTHR42755">
    <property type="entry name" value="3-DEOXY-MANNO-OCTULOSONATE CYTIDYLYLTRANSFERASE"/>
    <property type="match status" value="1"/>
</dbReference>
<dbReference type="SUPFAM" id="SSF53756">
    <property type="entry name" value="UDP-Glycosyltransferase/glycogen phosphorylase"/>
    <property type="match status" value="1"/>
</dbReference>